<evidence type="ECO:0000256" key="1">
    <source>
        <dbReference type="SAM" id="Phobius"/>
    </source>
</evidence>
<dbReference type="Gene3D" id="3.40.710.10">
    <property type="entry name" value="DD-peptidase/beta-lactamase superfamily"/>
    <property type="match status" value="1"/>
</dbReference>
<dbReference type="AlphaFoldDB" id="A0A2N9BLR9"/>
<evidence type="ECO:0000313" key="5">
    <source>
        <dbReference type="Proteomes" id="UP000235464"/>
    </source>
</evidence>
<dbReference type="Proteomes" id="UP000235464">
    <property type="component" value="Chromosome I"/>
</dbReference>
<dbReference type="GO" id="GO:0005886">
    <property type="term" value="C:plasma membrane"/>
    <property type="evidence" value="ECO:0007669"/>
    <property type="project" value="TreeGrafter"/>
</dbReference>
<gene>
    <name evidence="4" type="primary">pbpA_7</name>
    <name evidence="4" type="ORF">SCNRRL3882_7762</name>
</gene>
<feature type="transmembrane region" description="Helical" evidence="1">
    <location>
        <begin position="20"/>
        <end position="39"/>
    </location>
</feature>
<keyword evidence="5" id="KW-1185">Reference proteome</keyword>
<reference evidence="5" key="1">
    <citation type="submission" date="2017-11" db="EMBL/GenBank/DDBJ databases">
        <authorList>
            <person name="Wibberg D."/>
        </authorList>
    </citation>
    <scope>NUCLEOTIDE SEQUENCE [LARGE SCALE GENOMIC DNA]</scope>
</reference>
<dbReference type="SUPFAM" id="SSF56601">
    <property type="entry name" value="beta-lactamase/transpeptidase-like"/>
    <property type="match status" value="1"/>
</dbReference>
<dbReference type="GO" id="GO:0046677">
    <property type="term" value="P:response to antibiotic"/>
    <property type="evidence" value="ECO:0007669"/>
    <property type="project" value="InterPro"/>
</dbReference>
<dbReference type="Pfam" id="PF05223">
    <property type="entry name" value="MecA_N"/>
    <property type="match status" value="1"/>
</dbReference>
<dbReference type="InterPro" id="IPR012338">
    <property type="entry name" value="Beta-lactam/transpept-like"/>
</dbReference>
<keyword evidence="1" id="KW-0812">Transmembrane</keyword>
<dbReference type="GO" id="GO:0008658">
    <property type="term" value="F:penicillin binding"/>
    <property type="evidence" value="ECO:0007669"/>
    <property type="project" value="InterPro"/>
</dbReference>
<dbReference type="PANTHER" id="PTHR30627:SF24">
    <property type="entry name" value="PENICILLIN-BINDING PROTEIN 4B"/>
    <property type="match status" value="1"/>
</dbReference>
<dbReference type="EMBL" id="LT963352">
    <property type="protein sequence ID" value="SOR84317.1"/>
    <property type="molecule type" value="Genomic_DNA"/>
</dbReference>
<evidence type="ECO:0000313" key="4">
    <source>
        <dbReference type="EMBL" id="SOR84317.1"/>
    </source>
</evidence>
<dbReference type="Pfam" id="PF00905">
    <property type="entry name" value="Transpeptidase"/>
    <property type="match status" value="1"/>
</dbReference>
<feature type="domain" description="Penicillin-binding protein transpeptidase" evidence="2">
    <location>
        <begin position="288"/>
        <end position="559"/>
    </location>
</feature>
<name>A0A2N9BLR9_STRCX</name>
<dbReference type="InterPro" id="IPR050515">
    <property type="entry name" value="Beta-lactam/transpept"/>
</dbReference>
<sequence>MRIWNVHTIRRVNRVAKIGLAGTCTALVVVCGIGAYNMVHALTSGSGGDVRTKAARTFDASAVSSTPPTDAEAVRLTRAFLDGWSKQDLGGAADETDLPGTAATALRGYTNGLHLKKLSFDHIHSVGPSTVTQGATKVTFDVTAQVAGGTWNYPSAVAVRKSTDGVLAAHWNNSVLYPGLGDDQSLTAGKLPADTTTVKVVAGDGKTDLSAYPSLRDITTVIRKNAKPTGGTPGTGVAVVDGTGAGVKTLKVFSKGRAAVVRTTIDARLQSVAETAVKDAHLQDRPAGTVALDWRTGHILAIAHTGADGDIAINGIKSPGSTMKIISSAALFDQAGLTPSSPAPCTDSLMADSQLFHNDPGVRADPGSTIAQAFRVSCNTSFIKDGFHYLVHDGDASALHDEAVNVFGMGSWSIGGGVATTDPSIPPDIEGGDQAAQFIGQGKVTATPLFMASVAATVRNAGFEQPIILPGQHQDTASRPISARTAGYLQSMMRSVATSGTAAPRLAGLAGVGAKTGTAEEGDHTNGWLTAYDSRIAVAALVEGGSSGVDSAGYVVHDLLSVE</sequence>
<evidence type="ECO:0000259" key="2">
    <source>
        <dbReference type="Pfam" id="PF00905"/>
    </source>
</evidence>
<protein>
    <submittedName>
        <fullName evidence="4">Penicillin-binding protein A</fullName>
    </submittedName>
</protein>
<dbReference type="GO" id="GO:0071972">
    <property type="term" value="F:peptidoglycan L,D-transpeptidase activity"/>
    <property type="evidence" value="ECO:0007669"/>
    <property type="project" value="TreeGrafter"/>
</dbReference>
<dbReference type="InterPro" id="IPR001460">
    <property type="entry name" value="PCN-bd_Tpept"/>
</dbReference>
<proteinExistence type="predicted"/>
<evidence type="ECO:0000259" key="3">
    <source>
        <dbReference type="Pfam" id="PF05223"/>
    </source>
</evidence>
<feature type="domain" description="NTF2-like N-terminal transpeptidase" evidence="3">
    <location>
        <begin position="77"/>
        <end position="184"/>
    </location>
</feature>
<dbReference type="InterPro" id="IPR007887">
    <property type="entry name" value="MecA_N"/>
</dbReference>
<dbReference type="GO" id="GO:0071555">
    <property type="term" value="P:cell wall organization"/>
    <property type="evidence" value="ECO:0007669"/>
    <property type="project" value="TreeGrafter"/>
</dbReference>
<organism evidence="4 5">
    <name type="scientific">Streptomyces chartreusis NRRL 3882</name>
    <dbReference type="NCBI Taxonomy" id="1079985"/>
    <lineage>
        <taxon>Bacteria</taxon>
        <taxon>Bacillati</taxon>
        <taxon>Actinomycetota</taxon>
        <taxon>Actinomycetes</taxon>
        <taxon>Kitasatosporales</taxon>
        <taxon>Streptomycetaceae</taxon>
        <taxon>Streptomyces</taxon>
    </lineage>
</organism>
<keyword evidence="1" id="KW-1133">Transmembrane helix</keyword>
<accession>A0A2N9BLR9</accession>
<keyword evidence="1" id="KW-0472">Membrane</keyword>
<dbReference type="PANTHER" id="PTHR30627">
    <property type="entry name" value="PEPTIDOGLYCAN D,D-TRANSPEPTIDASE"/>
    <property type="match status" value="1"/>
</dbReference>